<reference evidence="1" key="1">
    <citation type="submission" date="2022-07" db="EMBL/GenBank/DDBJ databases">
        <title>Genome analysis of Parmales, a sister group of diatoms, reveals the evolutionary specialization of diatoms from phago-mixotrophs to photoautotrophs.</title>
        <authorList>
            <person name="Ban H."/>
            <person name="Sato S."/>
            <person name="Yoshikawa S."/>
            <person name="Kazumasa Y."/>
            <person name="Nakamura Y."/>
            <person name="Ichinomiya M."/>
            <person name="Saitoh K."/>
            <person name="Sato N."/>
            <person name="Blanc-Mathieu R."/>
            <person name="Endo H."/>
            <person name="Kuwata A."/>
            <person name="Ogata H."/>
        </authorList>
    </citation>
    <scope>NUCLEOTIDE SEQUENCE</scope>
</reference>
<name>A0A9W7CNC0_9STRA</name>
<accession>A0A9W7CNC0</accession>
<feature type="non-terminal residue" evidence="1">
    <location>
        <position position="479"/>
    </location>
</feature>
<dbReference type="OrthoDB" id="213121at2759"/>
<dbReference type="Proteomes" id="UP001165082">
    <property type="component" value="Unassembled WGS sequence"/>
</dbReference>
<keyword evidence="2" id="KW-1185">Reference proteome</keyword>
<protein>
    <submittedName>
        <fullName evidence="1">Uncharacterized protein</fullName>
    </submittedName>
</protein>
<dbReference type="AlphaFoldDB" id="A0A9W7CNC0"/>
<proteinExistence type="predicted"/>
<evidence type="ECO:0000313" key="2">
    <source>
        <dbReference type="Proteomes" id="UP001165082"/>
    </source>
</evidence>
<dbReference type="EMBL" id="BRXZ01000228">
    <property type="protein sequence ID" value="GMI07831.1"/>
    <property type="molecule type" value="Genomic_DNA"/>
</dbReference>
<gene>
    <name evidence="1" type="ORF">TrRE_jg12642</name>
</gene>
<sequence>MDTAASSGDGDVLKVLLLKYVREGGRGVEGRIKNWKGDWTHGVIAAVGEIFQGENKGGLTGYDKLGEKEDEVDRIMGVVKKIGAEGSRRIRGMRETLRAAREYIKAGNEIRRRGRGESIVEGMEDEPGKVWEALEEVIGKVGGGYGAEDGGGGVGFIEAVGLVAVTVAGSMMVGNVKVGEVEVRRLLKATLECCVRFEGGVEDEGVKESVGVLARGLSEGEGEEEEEKEVAFRAVWKWMGEEEALDFSVKWKYWRGVCEVCREKGGSNDASGRELLRAMWKENEDEEFRAFVLGYFKGEGDFSWVLDVGRGSKSLKEWCVLNNTYKWVADSREKDWSGVMESSLEEAVRSKGKKDRLRLLSIAKLAAKAGGIDEKEIGDMISVSHAQNMMEGGEDGEALGTKEVCDAARGRIKAGEDVVKHFMIAMACARALGGDRAEDATVEIWRDVLGVDGGSVWGRAENAGGEEERDAVIRGGDFY</sequence>
<comment type="caution">
    <text evidence="1">The sequence shown here is derived from an EMBL/GenBank/DDBJ whole genome shotgun (WGS) entry which is preliminary data.</text>
</comment>
<organism evidence="1 2">
    <name type="scientific">Triparma retinervis</name>
    <dbReference type="NCBI Taxonomy" id="2557542"/>
    <lineage>
        <taxon>Eukaryota</taxon>
        <taxon>Sar</taxon>
        <taxon>Stramenopiles</taxon>
        <taxon>Ochrophyta</taxon>
        <taxon>Bolidophyceae</taxon>
        <taxon>Parmales</taxon>
        <taxon>Triparmaceae</taxon>
        <taxon>Triparma</taxon>
    </lineage>
</organism>
<evidence type="ECO:0000313" key="1">
    <source>
        <dbReference type="EMBL" id="GMI07831.1"/>
    </source>
</evidence>